<evidence type="ECO:0000313" key="4">
    <source>
        <dbReference type="EMBL" id="EKC75658.1"/>
    </source>
</evidence>
<dbReference type="GO" id="GO:1901982">
    <property type="term" value="F:maltose binding"/>
    <property type="evidence" value="ECO:0007669"/>
    <property type="project" value="TreeGrafter"/>
</dbReference>
<accession>K1U0F3</accession>
<sequence>LASGWYNASFFYGAGFTTALNDDGSTAMDWNGTSADGVTGVQVVQSMLGIAGNSAFLPIADGDISNQIASGDLCAVISGTWDAAAAQTAFGDGYAATKLPTYTCGDKQIQQGSVAGFKLVGVNKYSANAGWATLLADWITNEDNQAVRFAEREIGPSNINVAGSEEVSSNTA</sequence>
<proteinExistence type="inferred from homology"/>
<dbReference type="EMBL" id="AJWZ01000822">
    <property type="protein sequence ID" value="EKC75658.1"/>
    <property type="molecule type" value="Genomic_DNA"/>
</dbReference>
<dbReference type="Pfam" id="PF13416">
    <property type="entry name" value="SBP_bac_8"/>
    <property type="match status" value="1"/>
</dbReference>
<dbReference type="InterPro" id="IPR006059">
    <property type="entry name" value="SBP"/>
</dbReference>
<comment type="caution">
    <text evidence="4">The sequence shown here is derived from an EMBL/GenBank/DDBJ whole genome shotgun (WGS) entry which is preliminary data.</text>
</comment>
<gene>
    <name evidence="4" type="ORF">OBE_01251</name>
</gene>
<dbReference type="GO" id="GO:0042956">
    <property type="term" value="P:maltodextrin transmembrane transport"/>
    <property type="evidence" value="ECO:0007669"/>
    <property type="project" value="TreeGrafter"/>
</dbReference>
<feature type="non-terminal residue" evidence="4">
    <location>
        <position position="1"/>
    </location>
</feature>
<evidence type="ECO:0000256" key="1">
    <source>
        <dbReference type="ARBA" id="ARBA00008520"/>
    </source>
</evidence>
<keyword evidence="3" id="KW-0732">Signal</keyword>
<evidence type="ECO:0000256" key="3">
    <source>
        <dbReference type="ARBA" id="ARBA00022729"/>
    </source>
</evidence>
<reference evidence="4" key="1">
    <citation type="journal article" date="2013" name="Environ. Microbiol.">
        <title>Microbiota from the distal guts of lean and obese adolescents exhibit partial functional redundancy besides clear differences in community structure.</title>
        <authorList>
            <person name="Ferrer M."/>
            <person name="Ruiz A."/>
            <person name="Lanza F."/>
            <person name="Haange S.B."/>
            <person name="Oberbach A."/>
            <person name="Till H."/>
            <person name="Bargiela R."/>
            <person name="Campoy C."/>
            <person name="Segura M.T."/>
            <person name="Richter M."/>
            <person name="von Bergen M."/>
            <person name="Seifert J."/>
            <person name="Suarez A."/>
        </authorList>
    </citation>
    <scope>NUCLEOTIDE SEQUENCE</scope>
</reference>
<evidence type="ECO:0000256" key="2">
    <source>
        <dbReference type="ARBA" id="ARBA00022448"/>
    </source>
</evidence>
<protein>
    <submittedName>
        <fullName evidence="4">ABC transporter substrate-binding protein</fullName>
    </submittedName>
</protein>
<dbReference type="GO" id="GO:0015768">
    <property type="term" value="P:maltose transport"/>
    <property type="evidence" value="ECO:0007669"/>
    <property type="project" value="TreeGrafter"/>
</dbReference>
<dbReference type="PANTHER" id="PTHR30061:SF50">
    <property type="entry name" value="MALTOSE_MALTODEXTRIN-BINDING PERIPLASMIC PROTEIN"/>
    <property type="match status" value="1"/>
</dbReference>
<dbReference type="GO" id="GO:0055052">
    <property type="term" value="C:ATP-binding cassette (ABC) transporter complex, substrate-binding subunit-containing"/>
    <property type="evidence" value="ECO:0007669"/>
    <property type="project" value="TreeGrafter"/>
</dbReference>
<keyword evidence="2" id="KW-0813">Transport</keyword>
<feature type="non-terminal residue" evidence="4">
    <location>
        <position position="172"/>
    </location>
</feature>
<dbReference type="AlphaFoldDB" id="K1U0F3"/>
<name>K1U0F3_9ZZZZ</name>
<comment type="similarity">
    <text evidence="1">Belongs to the bacterial solute-binding protein 1 family.</text>
</comment>
<dbReference type="Gene3D" id="3.40.190.10">
    <property type="entry name" value="Periplasmic binding protein-like II"/>
    <property type="match status" value="1"/>
</dbReference>
<organism evidence="4">
    <name type="scientific">human gut metagenome</name>
    <dbReference type="NCBI Taxonomy" id="408170"/>
    <lineage>
        <taxon>unclassified sequences</taxon>
        <taxon>metagenomes</taxon>
        <taxon>organismal metagenomes</taxon>
    </lineage>
</organism>
<dbReference type="SUPFAM" id="SSF53850">
    <property type="entry name" value="Periplasmic binding protein-like II"/>
    <property type="match status" value="1"/>
</dbReference>
<dbReference type="PANTHER" id="PTHR30061">
    <property type="entry name" value="MALTOSE-BINDING PERIPLASMIC PROTEIN"/>
    <property type="match status" value="1"/>
</dbReference>